<comment type="caution">
    <text evidence="1">The sequence shown here is derived from an EMBL/GenBank/DDBJ whole genome shotgun (WGS) entry which is preliminary data.</text>
</comment>
<protein>
    <submittedName>
        <fullName evidence="1">Uncharacterized protein</fullName>
    </submittedName>
</protein>
<gene>
    <name evidence="1" type="ORF">IRJ16_04970</name>
</gene>
<organism evidence="1 2">
    <name type="scientific">Mucilaginibacter myungsuensis</name>
    <dbReference type="NCBI Taxonomy" id="649104"/>
    <lineage>
        <taxon>Bacteria</taxon>
        <taxon>Pseudomonadati</taxon>
        <taxon>Bacteroidota</taxon>
        <taxon>Sphingobacteriia</taxon>
        <taxon>Sphingobacteriales</taxon>
        <taxon>Sphingobacteriaceae</taxon>
        <taxon>Mucilaginibacter</taxon>
    </lineage>
</organism>
<name>A0A929KU50_9SPHI</name>
<sequence>MASAAFNITNRTQQNATVRTISGLSKGISTNVLPMISQMFKDTLLFSGPEMEMMALFLTDHVRTATTAVKAAALLAADQFKPKPAPCSDGNTFGHMQPCI</sequence>
<accession>A0A929KU50</accession>
<dbReference type="RefSeq" id="WP_194110429.1">
    <property type="nucleotide sequence ID" value="NZ_JADFFL010000002.1"/>
</dbReference>
<dbReference type="AlphaFoldDB" id="A0A929KU50"/>
<proteinExistence type="predicted"/>
<dbReference type="Proteomes" id="UP000622475">
    <property type="component" value="Unassembled WGS sequence"/>
</dbReference>
<evidence type="ECO:0000313" key="2">
    <source>
        <dbReference type="Proteomes" id="UP000622475"/>
    </source>
</evidence>
<dbReference type="EMBL" id="JADFFL010000002">
    <property type="protein sequence ID" value="MBE9661227.1"/>
    <property type="molecule type" value="Genomic_DNA"/>
</dbReference>
<keyword evidence="2" id="KW-1185">Reference proteome</keyword>
<reference evidence="1" key="1">
    <citation type="submission" date="2020-10" db="EMBL/GenBank/DDBJ databases">
        <title>Mucilaginibacter mali sp. nov., isolated from rhizosphere soil of apple orchard.</title>
        <authorList>
            <person name="Lee J.-S."/>
            <person name="Kim H.S."/>
            <person name="Kim J.-S."/>
        </authorList>
    </citation>
    <scope>NUCLEOTIDE SEQUENCE</scope>
    <source>
        <strain evidence="1">KCTC 22746</strain>
    </source>
</reference>
<evidence type="ECO:0000313" key="1">
    <source>
        <dbReference type="EMBL" id="MBE9661227.1"/>
    </source>
</evidence>